<evidence type="ECO:0000313" key="1">
    <source>
        <dbReference type="EMBL" id="GFY12005.1"/>
    </source>
</evidence>
<dbReference type="AlphaFoldDB" id="A0A8X6VMI0"/>
<dbReference type="SUPFAM" id="SSF56672">
    <property type="entry name" value="DNA/RNA polymerases"/>
    <property type="match status" value="1"/>
</dbReference>
<sequence length="984" mass="115813">MWSILAALYPAGDHVDRVSKYKPFENELNFEGIEFPVKMEDRVINKFERMNNISVNIYSYDKDIYPLRITQNRVDKHINLLYIKHTTNSHYCWIKDLSKLLSSQLTDHNGRIYPCERCLLFFHSEKDLQSHETDCRKNTPVKIVMPSTDSTLKFKNYKKSLRAAFVMYADFECLTTKIDTCQPEENVSFTQKYQKHESTNFSLYIKYKHGDYKPPVEYIGPNATKVFYDMLRREALEIKKIYDHVYPIKMTAEDEAHFQRTDKCHICKWDISKYPSPYSSKEHVDFEKVRDHDHLLDPSKYASNYRGPAHMLCNINYQEPSFITVFIHYMSGYDAHLFIRELGADNEPIDVIPSTDEKYISFSKEVGSKTVVVAGKNVKIPGIKLRFVDSFRFMNSSLDSLAKNVKLFRETAKYFPKDKLDLVTRKGVYPYDYMDSWEKYEETRLPNKKEFYSKLNEVDISDEDYEHAKTVWKAFDIKNLGEYSNLYVKTDVLILADVMEHFRDVCMDTYNLDPAWYFSAPGLSWDAMLKTTKVRLELLDDYNMILMLEKGTRGGISQCCNRYGKANNKYMNDYNESKESNYLMYLDANNLYGWAMSQCLPYGGFRWGDNDIDVTKIPDDAVVGCIIECDLEYPEYLHDLHSDLPLAPENRIPDGSKHAKLLTTLHHKEHYVVHYRVLKQYLQMGLKLKKVHRVLEFYQSPWLKKYIDLNTEMRTKASNDFEKDFFKLMNNSVFGKTMENIRKRLDIRLCCDAKKVEKLIAKPYFRGRNIFSENLAAIHMNKTKVKFDKPIYVGMSILDLSKHLMYDFHYNVMIPKYGKNIKLLYMDTDSFIYDIKTEDFYADMKGMINYFDTSDYQENNQYGLQRVNIKVLGKMKDEHAGEIFEEFVGLRSKMYACKTEESLVKKSKGVKKCVVKNRITLEDYKDCLFLQKQQYRTMNLIRSTKHEIYTIQVNKIALSGKDDKRHILEDGVHTLALGHYAITK</sequence>
<protein>
    <recommendedName>
        <fullName evidence="3">DNA-directed DNA polymerase</fullName>
    </recommendedName>
</protein>
<dbReference type="InterPro" id="IPR012337">
    <property type="entry name" value="RNaseH-like_sf"/>
</dbReference>
<dbReference type="Proteomes" id="UP000887159">
    <property type="component" value="Unassembled WGS sequence"/>
</dbReference>
<dbReference type="Gene3D" id="3.90.1600.10">
    <property type="entry name" value="Palm domain of DNA polymerase"/>
    <property type="match status" value="1"/>
</dbReference>
<comment type="caution">
    <text evidence="1">The sequence shown here is derived from an EMBL/GenBank/DDBJ whole genome shotgun (WGS) entry which is preliminary data.</text>
</comment>
<accession>A0A8X6VMI0</accession>
<dbReference type="PANTHER" id="PTHR31511">
    <property type="entry name" value="PROTEIN CBG23764"/>
    <property type="match status" value="1"/>
</dbReference>
<dbReference type="SUPFAM" id="SSF53098">
    <property type="entry name" value="Ribonuclease H-like"/>
    <property type="match status" value="1"/>
</dbReference>
<evidence type="ECO:0008006" key="3">
    <source>
        <dbReference type="Google" id="ProtNLM"/>
    </source>
</evidence>
<keyword evidence="2" id="KW-1185">Reference proteome</keyword>
<dbReference type="PANTHER" id="PTHR31511:SF12">
    <property type="entry name" value="RHO TERMINATION FACTOR N-TERMINAL DOMAIN-CONTAINING PROTEIN"/>
    <property type="match status" value="1"/>
</dbReference>
<proteinExistence type="predicted"/>
<evidence type="ECO:0000313" key="2">
    <source>
        <dbReference type="Proteomes" id="UP000887159"/>
    </source>
</evidence>
<organism evidence="1 2">
    <name type="scientific">Trichonephila clavipes</name>
    <name type="common">Golden silk orbweaver</name>
    <name type="synonym">Nephila clavipes</name>
    <dbReference type="NCBI Taxonomy" id="2585209"/>
    <lineage>
        <taxon>Eukaryota</taxon>
        <taxon>Metazoa</taxon>
        <taxon>Ecdysozoa</taxon>
        <taxon>Arthropoda</taxon>
        <taxon>Chelicerata</taxon>
        <taxon>Arachnida</taxon>
        <taxon>Araneae</taxon>
        <taxon>Araneomorphae</taxon>
        <taxon>Entelegynae</taxon>
        <taxon>Araneoidea</taxon>
        <taxon>Nephilidae</taxon>
        <taxon>Trichonephila</taxon>
    </lineage>
</organism>
<dbReference type="GO" id="GO:0042575">
    <property type="term" value="C:DNA polymerase complex"/>
    <property type="evidence" value="ECO:0007669"/>
    <property type="project" value="UniProtKB-ARBA"/>
</dbReference>
<dbReference type="InterPro" id="IPR043502">
    <property type="entry name" value="DNA/RNA_pol_sf"/>
</dbReference>
<gene>
    <name evidence="1" type="primary">AVEN_166998_1</name>
    <name evidence="1" type="ORF">TNCV_4975051</name>
</gene>
<dbReference type="EMBL" id="BMAU01021309">
    <property type="protein sequence ID" value="GFY12005.1"/>
    <property type="molecule type" value="Genomic_DNA"/>
</dbReference>
<reference evidence="1" key="1">
    <citation type="submission" date="2020-08" db="EMBL/GenBank/DDBJ databases">
        <title>Multicomponent nature underlies the extraordinary mechanical properties of spider dragline silk.</title>
        <authorList>
            <person name="Kono N."/>
            <person name="Nakamura H."/>
            <person name="Mori M."/>
            <person name="Yoshida Y."/>
            <person name="Ohtoshi R."/>
            <person name="Malay A.D."/>
            <person name="Moran D.A.P."/>
            <person name="Tomita M."/>
            <person name="Numata K."/>
            <person name="Arakawa K."/>
        </authorList>
    </citation>
    <scope>NUCLEOTIDE SEQUENCE</scope>
</reference>
<dbReference type="InterPro" id="IPR023211">
    <property type="entry name" value="DNA_pol_palm_dom_sf"/>
</dbReference>
<name>A0A8X6VMI0_TRICX</name>
<dbReference type="GO" id="GO:0071897">
    <property type="term" value="P:DNA biosynthetic process"/>
    <property type="evidence" value="ECO:0007669"/>
    <property type="project" value="UniProtKB-ARBA"/>
</dbReference>